<sequence length="156" mass="17133">MELLQSADERVFVAAGREQCSLLPNSGLDCVFQPACLGHAPVTLRHSAESLVPYEVDDAGRSNVRVRSRRLDLKGKTGGRFTKRLCLFGCDTFAHVCGFHPRTQLSPIDQDAFGFRGLRYHPRHANSLGPLPEEHEDLLSNCAAHALGDAGRRGCH</sequence>
<dbReference type="Proteomes" id="UP000319263">
    <property type="component" value="Chromosome"/>
</dbReference>
<keyword evidence="2" id="KW-1185">Reference proteome</keyword>
<evidence type="ECO:0000313" key="1">
    <source>
        <dbReference type="EMBL" id="QDP95397.1"/>
    </source>
</evidence>
<accession>A0A516PW35</accession>
<reference evidence="1 2" key="1">
    <citation type="submission" date="2019-07" db="EMBL/GenBank/DDBJ databases">
        <title>Microlunatus dokdonensis sp. nov. isolated from the rhizospheric soil of the wild plant Elymus tsukushiensis.</title>
        <authorList>
            <person name="Ghim S.-Y."/>
            <person name="Hwang Y.-J."/>
            <person name="Son J.-S."/>
            <person name="Shin J.-H."/>
        </authorList>
    </citation>
    <scope>NUCLEOTIDE SEQUENCE [LARGE SCALE GENOMIC DNA]</scope>
    <source>
        <strain evidence="1 2">KUDC0627</strain>
    </source>
</reference>
<dbReference type="AlphaFoldDB" id="A0A516PW35"/>
<name>A0A516PW35_9ACTN</name>
<organism evidence="1 2">
    <name type="scientific">Microlunatus elymi</name>
    <dbReference type="NCBI Taxonomy" id="2596828"/>
    <lineage>
        <taxon>Bacteria</taxon>
        <taxon>Bacillati</taxon>
        <taxon>Actinomycetota</taxon>
        <taxon>Actinomycetes</taxon>
        <taxon>Propionibacteriales</taxon>
        <taxon>Propionibacteriaceae</taxon>
        <taxon>Microlunatus</taxon>
    </lineage>
</organism>
<dbReference type="EMBL" id="CP041692">
    <property type="protein sequence ID" value="QDP95397.1"/>
    <property type="molecule type" value="Genomic_DNA"/>
</dbReference>
<protein>
    <submittedName>
        <fullName evidence="1">Uncharacterized protein</fullName>
    </submittedName>
</protein>
<gene>
    <name evidence="1" type="ORF">FOE78_05235</name>
</gene>
<dbReference type="KEGG" id="mik:FOE78_05235"/>
<evidence type="ECO:0000313" key="2">
    <source>
        <dbReference type="Proteomes" id="UP000319263"/>
    </source>
</evidence>
<proteinExistence type="predicted"/>